<keyword evidence="2 9" id="KW-0812">Transmembrane</keyword>
<name>A0AAD8FVK1_ACIOX</name>
<dbReference type="GO" id="GO:0007200">
    <property type="term" value="P:phospholipase C-activating G protein-coupled receptor signaling pathway"/>
    <property type="evidence" value="ECO:0007669"/>
    <property type="project" value="TreeGrafter"/>
</dbReference>
<feature type="transmembrane region" description="Helical" evidence="9">
    <location>
        <begin position="106"/>
        <end position="131"/>
    </location>
</feature>
<evidence type="ECO:0000256" key="4">
    <source>
        <dbReference type="ARBA" id="ARBA00023040"/>
    </source>
</evidence>
<keyword evidence="8" id="KW-0807">Transducer</keyword>
<feature type="transmembrane region" description="Helical" evidence="9">
    <location>
        <begin position="214"/>
        <end position="238"/>
    </location>
</feature>
<keyword evidence="3 9" id="KW-1133">Transmembrane helix</keyword>
<accession>A0AAD8FVK1</accession>
<dbReference type="Gene3D" id="1.20.1070.10">
    <property type="entry name" value="Rhodopsin 7-helix transmembrane proteins"/>
    <property type="match status" value="1"/>
</dbReference>
<dbReference type="PROSITE" id="PS50262">
    <property type="entry name" value="G_PROTEIN_RECEP_F1_2"/>
    <property type="match status" value="1"/>
</dbReference>
<feature type="transmembrane region" description="Helical" evidence="9">
    <location>
        <begin position="71"/>
        <end position="94"/>
    </location>
</feature>
<dbReference type="SUPFAM" id="SSF81321">
    <property type="entry name" value="Family A G protein-coupled receptor-like"/>
    <property type="match status" value="1"/>
</dbReference>
<keyword evidence="6 11" id="KW-0675">Receptor</keyword>
<comment type="caution">
    <text evidence="11">The sequence shown here is derived from an EMBL/GenBank/DDBJ whole genome shotgun (WGS) entry which is preliminary data.</text>
</comment>
<sequence>MDYFYTNSTIVASNTTDLYTSDEWECRDNPAGFAFWMAVQVLTAILGLPANVTVLWILLRKQTAISSSEVFILNLAVMDALFCLNAALDIYNYYCPGNSIVDMVDYVVYYCNVIGCPLFLCCICVERYVAVVHPVTYLGFKSLTYRVVCSAVAWAIALAFSIYLTISEDDILYVVSGFISALFIVMIFCNLSILRVLRRSAPGRDEIHPMMKKAFHMVFTILMLVLVSYSPVVAMFPFKPYFNETTFLCYIMPVCYSFFIPRCFIQPLLYLSNVVTLSCVQFPCNGGCCIALSPTA</sequence>
<keyword evidence="4" id="KW-0297">G-protein coupled receptor</keyword>
<dbReference type="InterPro" id="IPR000276">
    <property type="entry name" value="GPCR_Rhodpsn"/>
</dbReference>
<evidence type="ECO:0000256" key="3">
    <source>
        <dbReference type="ARBA" id="ARBA00022989"/>
    </source>
</evidence>
<dbReference type="GO" id="GO:0004930">
    <property type="term" value="F:G protein-coupled receptor activity"/>
    <property type="evidence" value="ECO:0007669"/>
    <property type="project" value="UniProtKB-KW"/>
</dbReference>
<dbReference type="PANTHER" id="PTHR24232:SF107">
    <property type="entry name" value="HYDROXYCARBOXYLIC ACID RECEPTOR 2-LIKE"/>
    <property type="match status" value="1"/>
</dbReference>
<dbReference type="Proteomes" id="UP001230051">
    <property type="component" value="Unassembled WGS sequence"/>
</dbReference>
<evidence type="ECO:0000256" key="5">
    <source>
        <dbReference type="ARBA" id="ARBA00023136"/>
    </source>
</evidence>
<evidence type="ECO:0000256" key="2">
    <source>
        <dbReference type="ARBA" id="ARBA00022692"/>
    </source>
</evidence>
<organism evidence="11 12">
    <name type="scientific">Acipenser oxyrinchus oxyrinchus</name>
    <dbReference type="NCBI Taxonomy" id="40147"/>
    <lineage>
        <taxon>Eukaryota</taxon>
        <taxon>Metazoa</taxon>
        <taxon>Chordata</taxon>
        <taxon>Craniata</taxon>
        <taxon>Vertebrata</taxon>
        <taxon>Euteleostomi</taxon>
        <taxon>Actinopterygii</taxon>
        <taxon>Chondrostei</taxon>
        <taxon>Acipenseriformes</taxon>
        <taxon>Acipenseridae</taxon>
        <taxon>Acipenser</taxon>
    </lineage>
</organism>
<evidence type="ECO:0000256" key="8">
    <source>
        <dbReference type="ARBA" id="ARBA00023224"/>
    </source>
</evidence>
<protein>
    <submittedName>
        <fullName evidence="11">Chemokine XC receptor 1-like isoform X5</fullName>
    </submittedName>
</protein>
<proteinExistence type="predicted"/>
<evidence type="ECO:0000256" key="1">
    <source>
        <dbReference type="ARBA" id="ARBA00004141"/>
    </source>
</evidence>
<comment type="subcellular location">
    <subcellularLocation>
        <location evidence="1">Membrane</location>
        <topology evidence="1">Multi-pass membrane protein</topology>
    </subcellularLocation>
</comment>
<evidence type="ECO:0000256" key="9">
    <source>
        <dbReference type="SAM" id="Phobius"/>
    </source>
</evidence>
<feature type="transmembrane region" description="Helical" evidence="9">
    <location>
        <begin position="171"/>
        <end position="193"/>
    </location>
</feature>
<dbReference type="EMBL" id="JAGXEW010000031">
    <property type="protein sequence ID" value="KAK1155386.1"/>
    <property type="molecule type" value="Genomic_DNA"/>
</dbReference>
<evidence type="ECO:0000256" key="6">
    <source>
        <dbReference type="ARBA" id="ARBA00023170"/>
    </source>
</evidence>
<evidence type="ECO:0000313" key="11">
    <source>
        <dbReference type="EMBL" id="KAK1155386.1"/>
    </source>
</evidence>
<dbReference type="InterPro" id="IPR017452">
    <property type="entry name" value="GPCR_Rhodpsn_7TM"/>
</dbReference>
<dbReference type="GO" id="GO:0035025">
    <property type="term" value="P:positive regulation of Rho protein signal transduction"/>
    <property type="evidence" value="ECO:0007669"/>
    <property type="project" value="TreeGrafter"/>
</dbReference>
<evidence type="ECO:0000259" key="10">
    <source>
        <dbReference type="PROSITE" id="PS50262"/>
    </source>
</evidence>
<feature type="transmembrane region" description="Helical" evidence="9">
    <location>
        <begin position="33"/>
        <end position="59"/>
    </location>
</feature>
<dbReference type="PRINTS" id="PR00237">
    <property type="entry name" value="GPCRRHODOPSN"/>
</dbReference>
<dbReference type="GO" id="GO:0005886">
    <property type="term" value="C:plasma membrane"/>
    <property type="evidence" value="ECO:0007669"/>
    <property type="project" value="TreeGrafter"/>
</dbReference>
<reference evidence="11" key="1">
    <citation type="submission" date="2022-02" db="EMBL/GenBank/DDBJ databases">
        <title>Atlantic sturgeon de novo genome assembly.</title>
        <authorList>
            <person name="Stock M."/>
            <person name="Klopp C."/>
            <person name="Guiguen Y."/>
            <person name="Cabau C."/>
            <person name="Parinello H."/>
            <person name="Santidrian Yebra-Pimentel E."/>
            <person name="Kuhl H."/>
            <person name="Dirks R.P."/>
            <person name="Guessner J."/>
            <person name="Wuertz S."/>
            <person name="Du K."/>
            <person name="Schartl M."/>
        </authorList>
    </citation>
    <scope>NUCLEOTIDE SEQUENCE</scope>
    <source>
        <strain evidence="11">STURGEONOMICS-FGT-2020</strain>
        <tissue evidence="11">Whole blood</tissue>
    </source>
</reference>
<feature type="transmembrane region" description="Helical" evidence="9">
    <location>
        <begin position="143"/>
        <end position="165"/>
    </location>
</feature>
<keyword evidence="5 9" id="KW-0472">Membrane</keyword>
<dbReference type="PANTHER" id="PTHR24232">
    <property type="entry name" value="G-PROTEIN COUPLED RECEPTOR"/>
    <property type="match status" value="1"/>
</dbReference>
<keyword evidence="12" id="KW-1185">Reference proteome</keyword>
<dbReference type="Pfam" id="PF00001">
    <property type="entry name" value="7tm_1"/>
    <property type="match status" value="1"/>
</dbReference>
<keyword evidence="7" id="KW-0325">Glycoprotein</keyword>
<dbReference type="AlphaFoldDB" id="A0AAD8FVK1"/>
<feature type="domain" description="G-protein coupled receptors family 1 profile" evidence="10">
    <location>
        <begin position="50"/>
        <end position="270"/>
    </location>
</feature>
<gene>
    <name evidence="11" type="primary">F2RL2</name>
    <name evidence="11" type="ORF">AOXY_G27203</name>
</gene>
<evidence type="ECO:0000313" key="12">
    <source>
        <dbReference type="Proteomes" id="UP001230051"/>
    </source>
</evidence>
<evidence type="ECO:0000256" key="7">
    <source>
        <dbReference type="ARBA" id="ARBA00023180"/>
    </source>
</evidence>